<dbReference type="EMBL" id="JABFED010000008">
    <property type="protein sequence ID" value="MBA1838203.1"/>
    <property type="molecule type" value="Genomic_DNA"/>
</dbReference>
<evidence type="ECO:0000313" key="1">
    <source>
        <dbReference type="EMBL" id="MBA1838203.1"/>
    </source>
</evidence>
<keyword evidence="2" id="KW-1185">Reference proteome</keyword>
<sequence length="55" mass="5485">MRKFARLAASALVATGLIAVAPAASADAQTVATPYAAGAIGDTFECGGMLGRLWC</sequence>
<gene>
    <name evidence="1" type="ORF">HMA55_09950</name>
</gene>
<dbReference type="RefSeq" id="WP_181192897.1">
    <property type="nucleotide sequence ID" value="NZ_JABFED010000008.1"/>
</dbReference>
<dbReference type="AlphaFoldDB" id="A0A7H0K857"/>
<proteinExistence type="predicted"/>
<reference evidence="1 2" key="1">
    <citation type="submission" date="2020-05" db="EMBL/GenBank/DDBJ databases">
        <title>Descriptions of Corynebacterium xxxx sp. nov., Corynebacterium yyyy sp. nov. and Corynebacterium zzzz sp. nov.</title>
        <authorList>
            <person name="Zhang G."/>
        </authorList>
    </citation>
    <scope>NUCLEOTIDE SEQUENCE [LARGE SCALE GENOMIC DNA]</scope>
    <source>
        <strain evidence="2">zg-913</strain>
    </source>
</reference>
<comment type="caution">
    <text evidence="1">The sequence shown here is derived from an EMBL/GenBank/DDBJ whole genome shotgun (WGS) entry which is preliminary data.</text>
</comment>
<accession>A0A7H0K857</accession>
<organism evidence="1 2">
    <name type="scientific">Corynebacterium wankanglinii</name>
    <dbReference type="NCBI Taxonomy" id="2735136"/>
    <lineage>
        <taxon>Bacteria</taxon>
        <taxon>Bacillati</taxon>
        <taxon>Actinomycetota</taxon>
        <taxon>Actinomycetes</taxon>
        <taxon>Mycobacteriales</taxon>
        <taxon>Corynebacteriaceae</taxon>
        <taxon>Corynebacterium</taxon>
    </lineage>
</organism>
<dbReference type="Proteomes" id="UP000577408">
    <property type="component" value="Unassembled WGS sequence"/>
</dbReference>
<protein>
    <submittedName>
        <fullName evidence="1">Uncharacterized protein</fullName>
    </submittedName>
</protein>
<name>A0A7H0K857_9CORY</name>
<evidence type="ECO:0000313" key="2">
    <source>
        <dbReference type="Proteomes" id="UP000577408"/>
    </source>
</evidence>